<protein>
    <submittedName>
        <fullName evidence="2">Uncharacterized protein K0007B01.42</fullName>
    </submittedName>
    <submittedName>
        <fullName evidence="3">Uncharacterized protein K0048F05.2</fullName>
    </submittedName>
</protein>
<proteinExistence type="predicted"/>
<dbReference type="EMBL" id="AP009081">
    <property type="protein sequence ID" value="BAI39719.1"/>
    <property type="molecule type" value="Genomic_DNA"/>
</dbReference>
<accession>C8TET8</accession>
<gene>
    <name evidence="2" type="primary">K0007B01.42</name>
    <name evidence="3" type="synonym">K0048F05.2</name>
</gene>
<organism evidence="2">
    <name type="scientific">Oryza sativa subsp. indica</name>
    <name type="common">Rice</name>
    <dbReference type="NCBI Taxonomy" id="39946"/>
    <lineage>
        <taxon>Eukaryota</taxon>
        <taxon>Viridiplantae</taxon>
        <taxon>Streptophyta</taxon>
        <taxon>Embryophyta</taxon>
        <taxon>Tracheophyta</taxon>
        <taxon>Spermatophyta</taxon>
        <taxon>Magnoliopsida</taxon>
        <taxon>Liliopsida</taxon>
        <taxon>Poales</taxon>
        <taxon>Poaceae</taxon>
        <taxon>BOP clade</taxon>
        <taxon>Oryzoideae</taxon>
        <taxon>Oryzeae</taxon>
        <taxon>Oryzinae</taxon>
        <taxon>Oryza</taxon>
        <taxon>Oryza sativa</taxon>
    </lineage>
</organism>
<evidence type="ECO:0000313" key="2">
    <source>
        <dbReference type="EMBL" id="BAI39660.1"/>
    </source>
</evidence>
<dbReference type="EMBL" id="AP009077">
    <property type="protein sequence ID" value="BAI39660.1"/>
    <property type="molecule type" value="Genomic_DNA"/>
</dbReference>
<dbReference type="AlphaFoldDB" id="C8TET8"/>
<feature type="compositionally biased region" description="Basic and acidic residues" evidence="1">
    <location>
        <begin position="16"/>
        <end position="27"/>
    </location>
</feature>
<feature type="region of interest" description="Disordered" evidence="1">
    <location>
        <begin position="13"/>
        <end position="41"/>
    </location>
</feature>
<evidence type="ECO:0000313" key="3">
    <source>
        <dbReference type="EMBL" id="BAI39719.1"/>
    </source>
</evidence>
<name>C8TET8_ORYSI</name>
<evidence type="ECO:0000256" key="1">
    <source>
        <dbReference type="SAM" id="MobiDB-lite"/>
    </source>
</evidence>
<reference evidence="2" key="1">
    <citation type="journal article" date="2009" name="Plant J.">
        <title>Comparative analysis of complete orthologous centromeres from two subspecies of rice reveals rapid variation of centromere organization and structure.</title>
        <authorList>
            <person name="Wu J."/>
            <person name="Fujisawa M."/>
            <person name="Tian Z."/>
            <person name="Yamagata H."/>
            <person name="Kamiya K."/>
            <person name="Shibata M."/>
            <person name="Hosokawa S."/>
            <person name="Ito Y."/>
            <person name="Hamada M."/>
            <person name="Katagiri S."/>
            <person name="Kurita K."/>
            <person name="Yamamoto M."/>
            <person name="Kikuta A."/>
            <person name="Machita K."/>
            <person name="Karasawa W."/>
            <person name="Kanamori H."/>
            <person name="Namiki N."/>
            <person name="Mizuno H."/>
            <person name="Ma J."/>
            <person name="Sasaki T."/>
            <person name="Matsumoto T."/>
        </authorList>
    </citation>
    <scope>NUCLEOTIDE SEQUENCE</scope>
</reference>
<sequence>MMVTAVAAAEAVAAAGERDGGDGDDPRTLPWQSQGSDRSSSSVYACASKAIFLDVSRKEAVEKVEPKDAKLAAARHYARSARMRAEQHSDLC</sequence>